<accession>A0AAV5MGT7</accession>
<dbReference type="Pfam" id="PF00078">
    <property type="entry name" value="RVT_1"/>
    <property type="match status" value="1"/>
</dbReference>
<keyword evidence="3" id="KW-0472">Membrane</keyword>
<evidence type="ECO:0000313" key="6">
    <source>
        <dbReference type="Proteomes" id="UP001054252"/>
    </source>
</evidence>
<evidence type="ECO:0000313" key="5">
    <source>
        <dbReference type="EMBL" id="GKV49010.1"/>
    </source>
</evidence>
<dbReference type="Proteomes" id="UP001054252">
    <property type="component" value="Unassembled WGS sequence"/>
</dbReference>
<dbReference type="InterPro" id="IPR020847">
    <property type="entry name" value="AP_endonuclease_F1_BS"/>
</dbReference>
<keyword evidence="6" id="KW-1185">Reference proteome</keyword>
<comment type="caution">
    <text evidence="5">The sequence shown here is derived from an EMBL/GenBank/DDBJ whole genome shotgun (WGS) entry which is preliminary data.</text>
</comment>
<dbReference type="Gene3D" id="3.30.70.330">
    <property type="match status" value="1"/>
</dbReference>
<evidence type="ECO:0000259" key="4">
    <source>
        <dbReference type="PROSITE" id="PS50102"/>
    </source>
</evidence>
<dbReference type="GO" id="GO:0003677">
    <property type="term" value="F:DNA binding"/>
    <property type="evidence" value="ECO:0007669"/>
    <property type="project" value="InterPro"/>
</dbReference>
<dbReference type="GO" id="GO:0004519">
    <property type="term" value="F:endonuclease activity"/>
    <property type="evidence" value="ECO:0007669"/>
    <property type="project" value="InterPro"/>
</dbReference>
<feature type="domain" description="RRM" evidence="4">
    <location>
        <begin position="41"/>
        <end position="118"/>
    </location>
</feature>
<dbReference type="GO" id="GO:0003723">
    <property type="term" value="F:RNA binding"/>
    <property type="evidence" value="ECO:0007669"/>
    <property type="project" value="UniProtKB-UniRule"/>
</dbReference>
<organism evidence="5 6">
    <name type="scientific">Rubroshorea leprosula</name>
    <dbReference type="NCBI Taxonomy" id="152421"/>
    <lineage>
        <taxon>Eukaryota</taxon>
        <taxon>Viridiplantae</taxon>
        <taxon>Streptophyta</taxon>
        <taxon>Embryophyta</taxon>
        <taxon>Tracheophyta</taxon>
        <taxon>Spermatophyta</taxon>
        <taxon>Magnoliopsida</taxon>
        <taxon>eudicotyledons</taxon>
        <taxon>Gunneridae</taxon>
        <taxon>Pentapetalae</taxon>
        <taxon>rosids</taxon>
        <taxon>malvids</taxon>
        <taxon>Malvales</taxon>
        <taxon>Dipterocarpaceae</taxon>
        <taxon>Rubroshorea</taxon>
    </lineage>
</organism>
<dbReference type="CDD" id="cd00590">
    <property type="entry name" value="RRM_SF"/>
    <property type="match status" value="1"/>
</dbReference>
<feature type="compositionally biased region" description="Basic and acidic residues" evidence="2">
    <location>
        <begin position="161"/>
        <end position="174"/>
    </location>
</feature>
<dbReference type="InterPro" id="IPR005135">
    <property type="entry name" value="Endo/exonuclease/phosphatase"/>
</dbReference>
<reference evidence="5 6" key="1">
    <citation type="journal article" date="2021" name="Commun. Biol.">
        <title>The genome of Shorea leprosula (Dipterocarpaceae) highlights the ecological relevance of drought in aseasonal tropical rainforests.</title>
        <authorList>
            <person name="Ng K.K.S."/>
            <person name="Kobayashi M.J."/>
            <person name="Fawcett J.A."/>
            <person name="Hatakeyama M."/>
            <person name="Paape T."/>
            <person name="Ng C.H."/>
            <person name="Ang C.C."/>
            <person name="Tnah L.H."/>
            <person name="Lee C.T."/>
            <person name="Nishiyama T."/>
            <person name="Sese J."/>
            <person name="O'Brien M.J."/>
            <person name="Copetti D."/>
            <person name="Mohd Noor M.I."/>
            <person name="Ong R.C."/>
            <person name="Putra M."/>
            <person name="Sireger I.Z."/>
            <person name="Indrioko S."/>
            <person name="Kosugi Y."/>
            <person name="Izuno A."/>
            <person name="Isagi Y."/>
            <person name="Lee S.L."/>
            <person name="Shimizu K.K."/>
        </authorList>
    </citation>
    <scope>NUCLEOTIDE SEQUENCE [LARGE SCALE GENOMIC DNA]</scope>
    <source>
        <strain evidence="5">214</strain>
    </source>
</reference>
<feature type="transmembrane region" description="Helical" evidence="3">
    <location>
        <begin position="1364"/>
        <end position="1390"/>
    </location>
</feature>
<evidence type="ECO:0000256" key="2">
    <source>
        <dbReference type="SAM" id="MobiDB-lite"/>
    </source>
</evidence>
<dbReference type="Pfam" id="PF13966">
    <property type="entry name" value="zf-RVT"/>
    <property type="match status" value="1"/>
</dbReference>
<dbReference type="InterPro" id="IPR000504">
    <property type="entry name" value="RRM_dom"/>
</dbReference>
<dbReference type="PANTHER" id="PTHR33116:SF78">
    <property type="entry name" value="OS12G0587133 PROTEIN"/>
    <property type="match status" value="1"/>
</dbReference>
<dbReference type="GO" id="GO:0006281">
    <property type="term" value="P:DNA repair"/>
    <property type="evidence" value="ECO:0007669"/>
    <property type="project" value="InterPro"/>
</dbReference>
<gene>
    <name evidence="5" type="ORF">SLEP1_g55784</name>
</gene>
<keyword evidence="3" id="KW-0812">Transmembrane</keyword>
<dbReference type="InterPro" id="IPR036691">
    <property type="entry name" value="Endo/exonu/phosph_ase_sf"/>
</dbReference>
<protein>
    <recommendedName>
        <fullName evidence="4">RRM domain-containing protein</fullName>
    </recommendedName>
</protein>
<evidence type="ECO:0000256" key="3">
    <source>
        <dbReference type="SAM" id="Phobius"/>
    </source>
</evidence>
<keyword evidence="1" id="KW-0694">RNA-binding</keyword>
<dbReference type="SUPFAM" id="SSF54928">
    <property type="entry name" value="RNA-binding domain, RBD"/>
    <property type="match status" value="1"/>
</dbReference>
<dbReference type="InterPro" id="IPR012677">
    <property type="entry name" value="Nucleotide-bd_a/b_plait_sf"/>
</dbReference>
<feature type="region of interest" description="Disordered" evidence="2">
    <location>
        <begin position="153"/>
        <end position="174"/>
    </location>
</feature>
<dbReference type="EMBL" id="BPVZ01000280">
    <property type="protein sequence ID" value="GKV49010.1"/>
    <property type="molecule type" value="Genomic_DNA"/>
</dbReference>
<dbReference type="PROSITE" id="PS50102">
    <property type="entry name" value="RRM"/>
    <property type="match status" value="1"/>
</dbReference>
<name>A0AAV5MGT7_9ROSI</name>
<dbReference type="InterPro" id="IPR026960">
    <property type="entry name" value="RVT-Znf"/>
</dbReference>
<dbReference type="SMART" id="SM00360">
    <property type="entry name" value="RRM"/>
    <property type="match status" value="1"/>
</dbReference>
<sequence length="1463" mass="169107">MESTRVSARRAAARKDSGYRQRQGYRNRFVDYSSQFSGRTSTFFFYNFPKELEAKFLWNSFQMYGKVVDVYIPSKRDKRGKRYGFVRLSGVKNEIQMERRLNEMWIGSYKMRVKVANDRQRKSSSSRKVQGALKVSGSTSNMNRLVQPGQSYAQAVKGKGKREDKVSEQSQEKVKKEASKMEVVKTRLQENKEAEKTEKTIEFIPSGDELKWLEGGMVAVVRSMALVSEIQEQMDADGGSISLSPIGGRRVLLTEKVAGFLSDYMKHNEELFGMWFESITPWEKAPEEKSRMMWVRISGVPLKAWGERCFQKISETMGEVLLVHKDTKKKAILWDGRVLILCSEPSKISKQVKLKVGEQVYEIEIVEEEWRSDPYWWLSENDRRSNLETESKFSNSWCQNEDPEMDMDVIGDGEDVRNGSEHLMKDLVSNSNLKIATETESCIQIVQETVLERDVSYGLSKEIGSQRVSFVGPVEGSGPTIRMGWEQTKEMNMEEPILNEQIAVDPSAMQKSINTTKGSKKQRPLQECYLESMEEIWAKGAPWRELNMHEVRRMMGVGKRLGLKFENNEEEIQSKLLEAIDREGAERRDAKRRGLGGTLKKKEVRRLVQEEKPDFLFLQETKLEKVDIGICRKLWNSDEFDWVAKGSSGASSLLCMWDSRQFVKREDFSGDGFVGVAGEWGANKRQYFLINVYGPNDRQKKASLWEELRKMVTDKEWCWLIVGDFNAVRGPEERRGRTGESPDMKEFDEFIVTTDLVDVKLSNRSYTWYKPDGTARSRLDIFLLSSEMSNMEGEITDWGPRPFRVLDAWQQHPDFKKFVEDKWSEMEVEGFAGYKCQQKLKMLKGFLKGWNKEVFGNMEAQYEQAIKKIEQVDMQNEISDLEEAEIVKRQEGFSEMWDVLRKKELIWKQKSRSKWVHEGDPNTRFFHRVAKGRRAQNNIAGLMCDGAWIDDPDLVKNEIVRYFRSLFQGESWNRPKPGDIKFQQLSEEKKDWLERPFSIEEIEEGLRSCEGSKAPGPDGLKSVISEIVSETQSAFVGGRQLVDSVLVLNEVVDEIKKKKQPAFVFKVDFEKAYDCVDWSFLDWMMESFGFGIKWRGWIKECLSTARISILVNGSPTKEFERAVKEGMIHGIEIGKKGLSVSLLQFADDTVIMGRVDAENIRTVKDILKLFELMSGLRINFSKSSIFGYNVSEKWLKGSVGMLHCRRWRVEWRRGTLGREKDEEELLEKMLEGVKLKDGVADVWKWVHVLDGKYGVKLAYDFLASTESVLEDQLCKLIRCRLVPSKVAFFGWRLCLDRLPTKENLEKRGILLQEGVLCEFCNGKAEEVNHLFCLCYNAWLAWTQVLSWWGLKSVLPNTVGGMAEVFMGSLGSIAGKEMGSCIFLVVAWYLWYRRNVQVFRKDEGLPENLLERMQVKTFIWIKSKVNGCVFSFYEWQACPMECAMAVKNHKKSRKQFYKARVPSS</sequence>
<dbReference type="SUPFAM" id="SSF56219">
    <property type="entry name" value="DNase I-like"/>
    <property type="match status" value="1"/>
</dbReference>
<dbReference type="Pfam" id="PF03372">
    <property type="entry name" value="Exo_endo_phos"/>
    <property type="match status" value="1"/>
</dbReference>
<dbReference type="InterPro" id="IPR000477">
    <property type="entry name" value="RT_dom"/>
</dbReference>
<keyword evidence="3" id="KW-1133">Transmembrane helix</keyword>
<dbReference type="InterPro" id="IPR035979">
    <property type="entry name" value="RBD_domain_sf"/>
</dbReference>
<dbReference type="PROSITE" id="PS00726">
    <property type="entry name" value="AP_NUCLEASE_F1_1"/>
    <property type="match status" value="1"/>
</dbReference>
<dbReference type="Gene3D" id="3.60.10.10">
    <property type="entry name" value="Endonuclease/exonuclease/phosphatase"/>
    <property type="match status" value="1"/>
</dbReference>
<evidence type="ECO:0000256" key="1">
    <source>
        <dbReference type="PROSITE-ProRule" id="PRU00176"/>
    </source>
</evidence>
<proteinExistence type="predicted"/>
<dbReference type="PANTHER" id="PTHR33116">
    <property type="entry name" value="REVERSE TRANSCRIPTASE ZINC-BINDING DOMAIN-CONTAINING PROTEIN-RELATED-RELATED"/>
    <property type="match status" value="1"/>
</dbReference>